<feature type="transmembrane region" description="Helical" evidence="8">
    <location>
        <begin position="99"/>
        <end position="120"/>
    </location>
</feature>
<organism evidence="10 11">
    <name type="scientific">Sphingomonas olei</name>
    <dbReference type="NCBI Taxonomy" id="1886787"/>
    <lineage>
        <taxon>Bacteria</taxon>
        <taxon>Pseudomonadati</taxon>
        <taxon>Pseudomonadota</taxon>
        <taxon>Alphaproteobacteria</taxon>
        <taxon>Sphingomonadales</taxon>
        <taxon>Sphingomonadaceae</taxon>
        <taxon>Sphingomonas</taxon>
    </lineage>
</organism>
<keyword evidence="2" id="KW-1003">Cell membrane</keyword>
<proteinExistence type="predicted"/>
<dbReference type="PANTHER" id="PTHR33908">
    <property type="entry name" value="MANNOSYLTRANSFERASE YKCB-RELATED"/>
    <property type="match status" value="1"/>
</dbReference>
<dbReference type="EMBL" id="SSTI01000004">
    <property type="protein sequence ID" value="THG40478.1"/>
    <property type="molecule type" value="Genomic_DNA"/>
</dbReference>
<feature type="transmembrane region" description="Helical" evidence="8">
    <location>
        <begin position="313"/>
        <end position="332"/>
    </location>
</feature>
<dbReference type="PANTHER" id="PTHR33908:SF11">
    <property type="entry name" value="MEMBRANE PROTEIN"/>
    <property type="match status" value="1"/>
</dbReference>
<comment type="caution">
    <text evidence="10">The sequence shown here is derived from an EMBL/GenBank/DDBJ whole genome shotgun (WGS) entry which is preliminary data.</text>
</comment>
<keyword evidence="3" id="KW-0328">Glycosyltransferase</keyword>
<keyword evidence="7 8" id="KW-0472">Membrane</keyword>
<evidence type="ECO:0000256" key="5">
    <source>
        <dbReference type="ARBA" id="ARBA00022692"/>
    </source>
</evidence>
<dbReference type="Proteomes" id="UP000308038">
    <property type="component" value="Unassembled WGS sequence"/>
</dbReference>
<feature type="transmembrane region" description="Helical" evidence="8">
    <location>
        <begin position="363"/>
        <end position="382"/>
    </location>
</feature>
<dbReference type="InterPro" id="IPR050297">
    <property type="entry name" value="LipidA_mod_glycosyltrf_83"/>
</dbReference>
<accession>A0ABY2QL27</accession>
<feature type="transmembrane region" description="Helical" evidence="8">
    <location>
        <begin position="132"/>
        <end position="165"/>
    </location>
</feature>
<sequence length="502" mass="53369">MAILLACEGRGRAARAPASAMPLVDARARLRWALLLLAGIAAALFVGWVGFMASDDSLYYAGAVRWLTDPPFAGSDHWSTRFPLTVSFAAVLAAVGRNYAAFGVTAVLFYLLLVAVVGRFTAQLAGERSGWIAALLTATLAVVVTDATTVSVDLIEVAALIGGAWLVGSASDDRRGLTRAALGGALFGTAVLCRETSVLALAALGPALLLGRPVSRRLLIACGLGAAAVLAGEALFQWSLTGDPLRRYTIAFHHDEHINRAANREGNFLLWPPIDPVLVLLINDDFGLLFWLAGAALWRGAWSLTPPQRRAPLTLLAAMAGVSFLLVAALYTKLVLNPRYFMLAAIVAVIVLAIWLDRLDRRLGALTIALLVSTNLLLMSVGNAHPRWPMEALVRAAQAHPREVIAADADVVRRADISMAFIGQSNVRALPRDPSDKAVPHLVVAQVDQAPAGQVIARYPPPPTRLGSLLRTLGLEPLVPASIARRMFAPGTEMVLVRTTGG</sequence>
<feature type="transmembrane region" description="Helical" evidence="8">
    <location>
        <begin position="277"/>
        <end position="301"/>
    </location>
</feature>
<evidence type="ECO:0000256" key="2">
    <source>
        <dbReference type="ARBA" id="ARBA00022475"/>
    </source>
</evidence>
<evidence type="ECO:0000256" key="1">
    <source>
        <dbReference type="ARBA" id="ARBA00004651"/>
    </source>
</evidence>
<gene>
    <name evidence="10" type="ORF">E5988_06505</name>
</gene>
<evidence type="ECO:0000256" key="4">
    <source>
        <dbReference type="ARBA" id="ARBA00022679"/>
    </source>
</evidence>
<keyword evidence="6 8" id="KW-1133">Transmembrane helix</keyword>
<keyword evidence="5 8" id="KW-0812">Transmembrane</keyword>
<evidence type="ECO:0000256" key="8">
    <source>
        <dbReference type="SAM" id="Phobius"/>
    </source>
</evidence>
<evidence type="ECO:0000256" key="6">
    <source>
        <dbReference type="ARBA" id="ARBA00022989"/>
    </source>
</evidence>
<feature type="domain" description="Glycosyltransferase RgtA/B/C/D-like" evidence="9">
    <location>
        <begin position="90"/>
        <end position="220"/>
    </location>
</feature>
<evidence type="ECO:0000256" key="3">
    <source>
        <dbReference type="ARBA" id="ARBA00022676"/>
    </source>
</evidence>
<protein>
    <recommendedName>
        <fullName evidence="9">Glycosyltransferase RgtA/B/C/D-like domain-containing protein</fullName>
    </recommendedName>
</protein>
<comment type="subcellular location">
    <subcellularLocation>
        <location evidence="1">Cell membrane</location>
        <topology evidence="1">Multi-pass membrane protein</topology>
    </subcellularLocation>
</comment>
<feature type="transmembrane region" description="Helical" evidence="8">
    <location>
        <begin position="218"/>
        <end position="238"/>
    </location>
</feature>
<name>A0ABY2QL27_9SPHN</name>
<feature type="transmembrane region" description="Helical" evidence="8">
    <location>
        <begin position="338"/>
        <end position="356"/>
    </location>
</feature>
<feature type="transmembrane region" description="Helical" evidence="8">
    <location>
        <begin position="32"/>
        <end position="51"/>
    </location>
</feature>
<dbReference type="Pfam" id="PF13231">
    <property type="entry name" value="PMT_2"/>
    <property type="match status" value="1"/>
</dbReference>
<keyword evidence="11" id="KW-1185">Reference proteome</keyword>
<evidence type="ECO:0000313" key="10">
    <source>
        <dbReference type="EMBL" id="THG40478.1"/>
    </source>
</evidence>
<reference evidence="10 11" key="1">
    <citation type="submission" date="2019-04" db="EMBL/GenBank/DDBJ databases">
        <title>Microbes associate with the intestines of laboratory mice.</title>
        <authorList>
            <person name="Navarre W."/>
            <person name="Wong E."/>
            <person name="Huang K.C."/>
            <person name="Tropini C."/>
            <person name="Ng K."/>
            <person name="Yu B."/>
        </authorList>
    </citation>
    <scope>NUCLEOTIDE SEQUENCE [LARGE SCALE GENOMIC DNA]</scope>
    <source>
        <strain evidence="10 11">NM83_B4-11</strain>
    </source>
</reference>
<evidence type="ECO:0000313" key="11">
    <source>
        <dbReference type="Proteomes" id="UP000308038"/>
    </source>
</evidence>
<evidence type="ECO:0000259" key="9">
    <source>
        <dbReference type="Pfam" id="PF13231"/>
    </source>
</evidence>
<dbReference type="InterPro" id="IPR038731">
    <property type="entry name" value="RgtA/B/C-like"/>
</dbReference>
<evidence type="ECO:0000256" key="7">
    <source>
        <dbReference type="ARBA" id="ARBA00023136"/>
    </source>
</evidence>
<keyword evidence="4" id="KW-0808">Transferase</keyword>